<accession>A0ABX1CGS3</accession>
<name>A0ABX1CGS3_9ACTN</name>
<dbReference type="EMBL" id="JAAVJC010000293">
    <property type="protein sequence ID" value="NJQ17373.1"/>
    <property type="molecule type" value="Genomic_DNA"/>
</dbReference>
<evidence type="ECO:0000313" key="2">
    <source>
        <dbReference type="Proteomes" id="UP000727056"/>
    </source>
</evidence>
<gene>
    <name evidence="1" type="ORF">HCN52_21155</name>
</gene>
<keyword evidence="2" id="KW-1185">Reference proteome</keyword>
<dbReference type="Pfam" id="PF18977">
    <property type="entry name" value="DUF5713"/>
    <property type="match status" value="1"/>
</dbReference>
<dbReference type="RefSeq" id="WP_168090047.1">
    <property type="nucleotide sequence ID" value="NZ_BHZH01000275.1"/>
</dbReference>
<dbReference type="Proteomes" id="UP000727056">
    <property type="component" value="Unassembled WGS sequence"/>
</dbReference>
<proteinExistence type="predicted"/>
<protein>
    <recommendedName>
        <fullName evidence="3">CdiI immunity protein domain-containing protein</fullName>
    </recommendedName>
</protein>
<organism evidence="1 2">
    <name type="scientific">Streptomyces bohaiensis</name>
    <dbReference type="NCBI Taxonomy" id="1431344"/>
    <lineage>
        <taxon>Bacteria</taxon>
        <taxon>Bacillati</taxon>
        <taxon>Actinomycetota</taxon>
        <taxon>Actinomycetes</taxon>
        <taxon>Kitasatosporales</taxon>
        <taxon>Streptomycetaceae</taxon>
        <taxon>Streptomyces</taxon>
    </lineage>
</organism>
<comment type="caution">
    <text evidence="1">The sequence shown here is derived from an EMBL/GenBank/DDBJ whole genome shotgun (WGS) entry which is preliminary data.</text>
</comment>
<evidence type="ECO:0000313" key="1">
    <source>
        <dbReference type="EMBL" id="NJQ17373.1"/>
    </source>
</evidence>
<evidence type="ECO:0008006" key="3">
    <source>
        <dbReference type="Google" id="ProtNLM"/>
    </source>
</evidence>
<reference evidence="1 2" key="1">
    <citation type="submission" date="2020-03" db="EMBL/GenBank/DDBJ databases">
        <title>Draft genome of Streptomyces sp. ventii, isolated from the Axial Seamount in the Pacific Ocean, and resequencing of the two type strains Streptomyces lonarensis strain NCL 716 and Streptomyces bohaiensis strain 11A07.</title>
        <authorList>
            <person name="Loughran R.M."/>
            <person name="Pfannmuller K.M."/>
            <person name="Wasson B.J."/>
            <person name="Deadmond M.C."/>
            <person name="Paddock B.E."/>
            <person name="Koyack M.J."/>
            <person name="Gallegos D.A."/>
            <person name="Mitchell E.A."/>
            <person name="Ushijima B."/>
            <person name="Saw J.H."/>
            <person name="Mcphail K.L."/>
            <person name="Videau P."/>
        </authorList>
    </citation>
    <scope>NUCLEOTIDE SEQUENCE [LARGE SCALE GENOMIC DNA]</scope>
    <source>
        <strain evidence="1 2">11A07</strain>
    </source>
</reference>
<dbReference type="InterPro" id="IPR043767">
    <property type="entry name" value="DUF5713"/>
</dbReference>
<sequence length="114" mass="12889">MTAVNNAKVAEREFLAGLYGDAYFPDRLLDKGREILLRLCLRIETEQPADLAALYAMAHAATEEFNTLQEEFYAAGSEFETVARDAIAEEFWFVAQAYGFTDADLEELVAPRDW</sequence>